<dbReference type="Pfam" id="PF00067">
    <property type="entry name" value="p450"/>
    <property type="match status" value="1"/>
</dbReference>
<dbReference type="InterPro" id="IPR001128">
    <property type="entry name" value="Cyt_P450"/>
</dbReference>
<dbReference type="Proteomes" id="UP001521116">
    <property type="component" value="Unassembled WGS sequence"/>
</dbReference>
<proteinExistence type="inferred from homology"/>
<dbReference type="PANTHER" id="PTHR46300">
    <property type="entry name" value="P450, PUTATIVE (EUROFUNG)-RELATED-RELATED"/>
    <property type="match status" value="1"/>
</dbReference>
<evidence type="ECO:0000256" key="1">
    <source>
        <dbReference type="ARBA" id="ARBA00010617"/>
    </source>
</evidence>
<evidence type="ECO:0000256" key="3">
    <source>
        <dbReference type="ARBA" id="ARBA00023002"/>
    </source>
</evidence>
<feature type="transmembrane region" description="Helical" evidence="5">
    <location>
        <begin position="44"/>
        <end position="62"/>
    </location>
</feature>
<dbReference type="EMBL" id="JAJVDC020000056">
    <property type="protein sequence ID" value="KAL1629201.1"/>
    <property type="molecule type" value="Genomic_DNA"/>
</dbReference>
<accession>A0ABR3STD6</accession>
<name>A0ABR3STD6_9PEZI</name>
<keyword evidence="3" id="KW-0560">Oxidoreductase</keyword>
<protein>
    <recommendedName>
        <fullName evidence="8">Cytochrome P450 phenylacetate 2-hydroxylase</fullName>
    </recommendedName>
</protein>
<comment type="similarity">
    <text evidence="1">Belongs to the cytochrome P450 family.</text>
</comment>
<dbReference type="Gene3D" id="1.10.630.10">
    <property type="entry name" value="Cytochrome P450"/>
    <property type="match status" value="1"/>
</dbReference>
<evidence type="ECO:0000256" key="4">
    <source>
        <dbReference type="ARBA" id="ARBA00023004"/>
    </source>
</evidence>
<sequence>MTRRKNLNLALILIKMSDFFNSSTTVVAAEVAASDFANDARALGIFHASAAVALTAVLLSGFEAGRKLILRVLWFFDSLLGGAPHSVSLPGPPGLPIVGNLFDLRKGHVPKINEWSKKYGDVIRVSLGQREAVFISSHKALAKTVVQQGPAYQSRPTFKLFHSDFASSGIWTVGTSPYSDRLVRTRKALSSQIAPRLLPVYTPVIHPKLVKLFGDILKISEGPAVDMAEKLHRFGTGQVSEQLMGIALDDDMVGMLAENETNIFRQRTVGSPARDYIPIMRGAGRIRYVAGKALGIKEWTYDEKEAKAREYRQRQQVYIQKMLVGLKDRVASGDETPSILGNILRQGLLKDEEILLASYTGIAAGVNLGYSLTWIIGYLANRPDLQQNGFEAIREVYNGEPPKPHEYDRVEYVKALHTVDTFPDFVTTQEGSRIYTPVRLGFPRETLDGASYDGHKIPPGMLVIMNLMAGNRDPIAFDRPDEFLPERWLNGCKGRTDLQGPGGEKLGVTHLTYGAGRRVCPGIDMANRGLYSTLVLLLHFFTWERQPLAEEQKKLVFPPFRAERECSLEMDAIADTATPTEAQAIPWSAGIKFHCRDPEGLRAWIASEQN</sequence>
<keyword evidence="5" id="KW-0812">Transmembrane</keyword>
<dbReference type="PANTHER" id="PTHR46300:SF5">
    <property type="entry name" value="CYTOCHROME P450"/>
    <property type="match status" value="1"/>
</dbReference>
<keyword evidence="4" id="KW-0408">Iron</keyword>
<keyword evidence="5" id="KW-1133">Transmembrane helix</keyword>
<evidence type="ECO:0000313" key="7">
    <source>
        <dbReference type="Proteomes" id="UP001521116"/>
    </source>
</evidence>
<keyword evidence="7" id="KW-1185">Reference proteome</keyword>
<dbReference type="InterPro" id="IPR036396">
    <property type="entry name" value="Cyt_P450_sf"/>
</dbReference>
<gene>
    <name evidence="6" type="ORF">SLS56_005536</name>
</gene>
<keyword evidence="5" id="KW-0472">Membrane</keyword>
<dbReference type="InterPro" id="IPR002401">
    <property type="entry name" value="Cyt_P450_E_grp-I"/>
</dbReference>
<dbReference type="InterPro" id="IPR050364">
    <property type="entry name" value="Cytochrome_P450_fung"/>
</dbReference>
<organism evidence="6 7">
    <name type="scientific">Neofusicoccum ribis</name>
    <dbReference type="NCBI Taxonomy" id="45134"/>
    <lineage>
        <taxon>Eukaryota</taxon>
        <taxon>Fungi</taxon>
        <taxon>Dikarya</taxon>
        <taxon>Ascomycota</taxon>
        <taxon>Pezizomycotina</taxon>
        <taxon>Dothideomycetes</taxon>
        <taxon>Dothideomycetes incertae sedis</taxon>
        <taxon>Botryosphaeriales</taxon>
        <taxon>Botryosphaeriaceae</taxon>
        <taxon>Neofusicoccum</taxon>
    </lineage>
</organism>
<dbReference type="PRINTS" id="PR00463">
    <property type="entry name" value="EP450I"/>
</dbReference>
<evidence type="ECO:0000256" key="2">
    <source>
        <dbReference type="ARBA" id="ARBA00022723"/>
    </source>
</evidence>
<evidence type="ECO:0000313" key="6">
    <source>
        <dbReference type="EMBL" id="KAL1629201.1"/>
    </source>
</evidence>
<keyword evidence="2" id="KW-0479">Metal-binding</keyword>
<evidence type="ECO:0000256" key="5">
    <source>
        <dbReference type="SAM" id="Phobius"/>
    </source>
</evidence>
<comment type="caution">
    <text evidence="6">The sequence shown here is derived from an EMBL/GenBank/DDBJ whole genome shotgun (WGS) entry which is preliminary data.</text>
</comment>
<reference evidence="6 7" key="1">
    <citation type="submission" date="2024-02" db="EMBL/GenBank/DDBJ databases">
        <title>De novo assembly and annotation of 12 fungi associated with fruit tree decline syndrome in Ontario, Canada.</title>
        <authorList>
            <person name="Sulman M."/>
            <person name="Ellouze W."/>
            <person name="Ilyukhin E."/>
        </authorList>
    </citation>
    <scope>NUCLEOTIDE SEQUENCE [LARGE SCALE GENOMIC DNA]</scope>
    <source>
        <strain evidence="6 7">M1-105</strain>
    </source>
</reference>
<evidence type="ECO:0008006" key="8">
    <source>
        <dbReference type="Google" id="ProtNLM"/>
    </source>
</evidence>
<dbReference type="SUPFAM" id="SSF48264">
    <property type="entry name" value="Cytochrome P450"/>
    <property type="match status" value="1"/>
</dbReference>